<gene>
    <name evidence="2" type="ordered locus">Bphy_7132</name>
</gene>
<dbReference type="EMBL" id="CP001045">
    <property type="protein sequence ID" value="ACC76133.1"/>
    <property type="molecule type" value="Genomic_DNA"/>
</dbReference>
<feature type="transmembrane region" description="Helical" evidence="1">
    <location>
        <begin position="105"/>
        <end position="123"/>
    </location>
</feature>
<keyword evidence="2" id="KW-0614">Plasmid</keyword>
<dbReference type="Proteomes" id="UP000001192">
    <property type="component" value="Plasmid pBPHY01"/>
</dbReference>
<geneLocation type="plasmid" evidence="2 3">
    <name>pBPHY01</name>
</geneLocation>
<keyword evidence="1" id="KW-0472">Membrane</keyword>
<sequence>MQSLDRVNNSTDEWSKIIGGLTAATFCLSVLFDWGYLEALGLSFGDVPTTVADHVRDALLWVPAILTAALVYTTSELMLRRVERGLSEEELTKQKLVSWFRRSPYKFYVVIAIAINLFNYLVGDAVAKGMSMAGPLIMYEIVRWSFSHKRVSESIPRPLRTGITIMVPLCTFMYFWGYTKGIEALYAKPSVSLVSSESTSPAQVTLLRQMDKGILVKDATGKAVFYRWDVVKSVSKPLTTPTERNRMCRWFNAFCNLSP</sequence>
<accession>B2JU80</accession>
<dbReference type="KEGG" id="bph:Bphy_7132"/>
<proteinExistence type="predicted"/>
<evidence type="ECO:0000256" key="1">
    <source>
        <dbReference type="SAM" id="Phobius"/>
    </source>
</evidence>
<evidence type="ECO:0008006" key="4">
    <source>
        <dbReference type="Google" id="ProtNLM"/>
    </source>
</evidence>
<feature type="transmembrane region" description="Helical" evidence="1">
    <location>
        <begin position="21"/>
        <end position="39"/>
    </location>
</feature>
<evidence type="ECO:0000313" key="2">
    <source>
        <dbReference type="EMBL" id="ACC76133.1"/>
    </source>
</evidence>
<reference evidence="3" key="1">
    <citation type="journal article" date="2014" name="Stand. Genomic Sci.">
        <title>Complete genome sequence of Burkholderia phymatum STM815(T), a broad host range and efficient nitrogen-fixing symbiont of Mimosa species.</title>
        <authorList>
            <person name="Moulin L."/>
            <person name="Klonowska A."/>
            <person name="Caroline B."/>
            <person name="Booth K."/>
            <person name="Vriezen J.A."/>
            <person name="Melkonian R."/>
            <person name="James E.K."/>
            <person name="Young J.P."/>
            <person name="Bena G."/>
            <person name="Hauser L."/>
            <person name="Land M."/>
            <person name="Kyrpides N."/>
            <person name="Bruce D."/>
            <person name="Chain P."/>
            <person name="Copeland A."/>
            <person name="Pitluck S."/>
            <person name="Woyke T."/>
            <person name="Lizotte-Waniewski M."/>
            <person name="Bristow J."/>
            <person name="Riley M."/>
        </authorList>
    </citation>
    <scope>NUCLEOTIDE SEQUENCE [LARGE SCALE GENOMIC DNA]</scope>
    <source>
        <strain evidence="3">DSM 17167 / CIP 108236 / LMG 21445 / STM815</strain>
        <plasmid evidence="3">Plasmid pBPHY01</plasmid>
    </source>
</reference>
<feature type="transmembrane region" description="Helical" evidence="1">
    <location>
        <begin position="158"/>
        <end position="178"/>
    </location>
</feature>
<evidence type="ECO:0000313" key="3">
    <source>
        <dbReference type="Proteomes" id="UP000001192"/>
    </source>
</evidence>
<name>B2JU80_PARP8</name>
<protein>
    <recommendedName>
        <fullName evidence="4">Transmembrane protein</fullName>
    </recommendedName>
</protein>
<dbReference type="HOGENOM" id="CLU_1072312_0_0_4"/>
<keyword evidence="1" id="KW-1133">Transmembrane helix</keyword>
<keyword evidence="1" id="KW-0812">Transmembrane</keyword>
<feature type="transmembrane region" description="Helical" evidence="1">
    <location>
        <begin position="59"/>
        <end position="79"/>
    </location>
</feature>
<dbReference type="AlphaFoldDB" id="B2JU80"/>
<organism evidence="2 3">
    <name type="scientific">Paraburkholderia phymatum (strain DSM 17167 / CIP 108236 / LMG 21445 / STM815)</name>
    <name type="common">Burkholderia phymatum</name>
    <dbReference type="NCBI Taxonomy" id="391038"/>
    <lineage>
        <taxon>Bacteria</taxon>
        <taxon>Pseudomonadati</taxon>
        <taxon>Pseudomonadota</taxon>
        <taxon>Betaproteobacteria</taxon>
        <taxon>Burkholderiales</taxon>
        <taxon>Burkholderiaceae</taxon>
        <taxon>Paraburkholderia</taxon>
    </lineage>
</organism>
<keyword evidence="3" id="KW-1185">Reference proteome</keyword>